<dbReference type="Proteomes" id="UP001150569">
    <property type="component" value="Unassembled WGS sequence"/>
</dbReference>
<dbReference type="GO" id="GO:0015937">
    <property type="term" value="P:coenzyme A biosynthetic process"/>
    <property type="evidence" value="ECO:0007669"/>
    <property type="project" value="UniProtKB-KW"/>
</dbReference>
<dbReference type="Gene3D" id="3.40.50.10880">
    <property type="entry name" value="Uncharacterised protein PF01937, DUF89, domain 3"/>
    <property type="match status" value="1"/>
</dbReference>
<name>A0A9W8DXV3_9FUNG</name>
<dbReference type="GO" id="GO:0005524">
    <property type="term" value="F:ATP binding"/>
    <property type="evidence" value="ECO:0007669"/>
    <property type="project" value="UniProtKB-KW"/>
</dbReference>
<keyword evidence="13" id="KW-1185">Reference proteome</keyword>
<dbReference type="InterPro" id="IPR043129">
    <property type="entry name" value="ATPase_NBD"/>
</dbReference>
<gene>
    <name evidence="12" type="ORF">IWQ60_001914</name>
</gene>
<dbReference type="InterPro" id="IPR002791">
    <property type="entry name" value="ARMT1-like_metal-bd"/>
</dbReference>
<dbReference type="Pfam" id="PF01937">
    <property type="entry name" value="ARMT1-like_dom"/>
    <property type="match status" value="1"/>
</dbReference>
<dbReference type="EMBL" id="JANBPT010000067">
    <property type="protein sequence ID" value="KAJ1928581.1"/>
    <property type="molecule type" value="Genomic_DNA"/>
</dbReference>
<feature type="region of interest" description="Disordered" evidence="10">
    <location>
        <begin position="1"/>
        <end position="43"/>
    </location>
</feature>
<feature type="compositionally biased region" description="Low complexity" evidence="10">
    <location>
        <begin position="96"/>
        <end position="107"/>
    </location>
</feature>
<keyword evidence="9" id="KW-0464">Manganese</keyword>
<feature type="region of interest" description="Disordered" evidence="10">
    <location>
        <begin position="145"/>
        <end position="167"/>
    </location>
</feature>
<evidence type="ECO:0000256" key="7">
    <source>
        <dbReference type="ARBA" id="ARBA00022840"/>
    </source>
</evidence>
<dbReference type="Gene3D" id="3.30.420.40">
    <property type="match status" value="1"/>
</dbReference>
<dbReference type="Gene3D" id="3.30.420.510">
    <property type="match status" value="1"/>
</dbReference>
<evidence type="ECO:0000256" key="3">
    <source>
        <dbReference type="ARBA" id="ARBA00022596"/>
    </source>
</evidence>
<evidence type="ECO:0000313" key="13">
    <source>
        <dbReference type="Proteomes" id="UP001150569"/>
    </source>
</evidence>
<evidence type="ECO:0000256" key="6">
    <source>
        <dbReference type="ARBA" id="ARBA00022801"/>
    </source>
</evidence>
<keyword evidence="3" id="KW-0533">Nickel</keyword>
<evidence type="ECO:0000256" key="5">
    <source>
        <dbReference type="ARBA" id="ARBA00022741"/>
    </source>
</evidence>
<evidence type="ECO:0000256" key="1">
    <source>
        <dbReference type="ARBA" id="ARBA00001936"/>
    </source>
</evidence>
<dbReference type="AlphaFoldDB" id="A0A9W8DXV3"/>
<dbReference type="GO" id="GO:0005634">
    <property type="term" value="C:nucleus"/>
    <property type="evidence" value="ECO:0007669"/>
    <property type="project" value="TreeGrafter"/>
</dbReference>
<dbReference type="PANTHER" id="PTHR12280:SF20">
    <property type="entry name" value="4'-PHOSPHOPANTETHEINE PHOSPHATASE"/>
    <property type="match status" value="1"/>
</dbReference>
<proteinExistence type="predicted"/>
<evidence type="ECO:0000259" key="11">
    <source>
        <dbReference type="Pfam" id="PF01937"/>
    </source>
</evidence>
<dbReference type="GO" id="GO:0004594">
    <property type="term" value="F:pantothenate kinase activity"/>
    <property type="evidence" value="ECO:0007669"/>
    <property type="project" value="TreeGrafter"/>
</dbReference>
<dbReference type="GO" id="GO:0005829">
    <property type="term" value="C:cytosol"/>
    <property type="evidence" value="ECO:0007669"/>
    <property type="project" value="TreeGrafter"/>
</dbReference>
<dbReference type="SUPFAM" id="SSF111321">
    <property type="entry name" value="AF1104-like"/>
    <property type="match status" value="1"/>
</dbReference>
<comment type="cofactor">
    <cofactor evidence="2">
        <name>Ni(2+)</name>
        <dbReference type="ChEBI" id="CHEBI:49786"/>
    </cofactor>
</comment>
<evidence type="ECO:0000256" key="10">
    <source>
        <dbReference type="SAM" id="MobiDB-lite"/>
    </source>
</evidence>
<comment type="cofactor">
    <cofactor evidence="1">
        <name>Mn(2+)</name>
        <dbReference type="ChEBI" id="CHEBI:29035"/>
    </cofactor>
</comment>
<dbReference type="CDD" id="cd24123">
    <property type="entry name" value="ASKHA_NBD_PanK-II_Pank4"/>
    <property type="match status" value="1"/>
</dbReference>
<sequence>MAEPKPVKPLSPVKGTDDADEQVHTPNGSHHISLPDQPERSPRIAVDIGGSLTKVIYFSRHPSSPGGRLNFTWFETDHIDQCIDFIGQLLKHWDSASSSPSLTPSVSRRSKDPAAGSVPSSPSSPVHPNLLPLGPSELTVPAVAEAEAADGSPPRETSQTDKENRPLPRHIIKATGGGAHLFHKLFVERLGVILQKEDEMGCLVTGLNFFITKVPDEVFTYSQEAPMCFQTTPAELFPYMLVNIGSGVSILKVVANDQYERISGTSLGGGTLWGLLTLLTKARTFDEMLELSKAGDNRNVDMLVGDIYGAGYDKIGLKSTTIASSMGKVFRKKLAQEANFNDSDISRSLLYMVSNNIGQIAYLNARIHGISRIYFGGSFIQGHPDTMHTLSYAIRFWSKATMEALFLRHEGYLGAMGAYLQRRDRKSRAGSFYENFTISRTIVDSSLSAYGSLDQAPAALQPFPRLASASAYRPDTTDLTPPTAHAYWIDLLNRRQPHLKTLAAESAMALGDTEAVAKADRFDRLYRAHLQRLRQQPLAYGPITIRHLMALREQCLQEVGFRDIFADIKAAETTAALQTLPKLLADLAPVTDPAARLHILIENVLAGNMFDWGSNAIVDLINSGELDFDSARAKVRRHALYDNRDAFITKWLTPTPNEGGAPQYRQAVVFVDNSGADIVLGILPFVLHLANHGTRVIVACNSHPAVNDVTDYELRETLDRARDFVPTLGAHLDNEIIRIMGTGNATPCLDLSRLDEALVAACHDVDLVILEGMGRAIHTNFRAQFNCDSLKLAVFKNDVTAHTLGAELYDAICIFEEPKHEFREPKNN</sequence>
<dbReference type="NCBIfam" id="TIGR00555">
    <property type="entry name" value="panK_eukar"/>
    <property type="match status" value="1"/>
</dbReference>
<comment type="caution">
    <text evidence="12">The sequence shown here is derived from an EMBL/GenBank/DDBJ whole genome shotgun (WGS) entry which is preliminary data.</text>
</comment>
<keyword evidence="5" id="KW-0547">Nucleotide-binding</keyword>
<accession>A0A9W8DXV3</accession>
<dbReference type="OrthoDB" id="498611at2759"/>
<evidence type="ECO:0000256" key="4">
    <source>
        <dbReference type="ARBA" id="ARBA00022723"/>
    </source>
</evidence>
<dbReference type="GO" id="GO:0016787">
    <property type="term" value="F:hydrolase activity"/>
    <property type="evidence" value="ECO:0007669"/>
    <property type="project" value="UniProtKB-KW"/>
</dbReference>
<feature type="region of interest" description="Disordered" evidence="10">
    <location>
        <begin position="96"/>
        <end position="132"/>
    </location>
</feature>
<keyword evidence="4" id="KW-0479">Metal-binding</keyword>
<reference evidence="12" key="1">
    <citation type="submission" date="2022-07" db="EMBL/GenBank/DDBJ databases">
        <title>Phylogenomic reconstructions and comparative analyses of Kickxellomycotina fungi.</title>
        <authorList>
            <person name="Reynolds N.K."/>
            <person name="Stajich J.E."/>
            <person name="Barry K."/>
            <person name="Grigoriev I.V."/>
            <person name="Crous P."/>
            <person name="Smith M.E."/>
        </authorList>
    </citation>
    <scope>NUCLEOTIDE SEQUENCE</scope>
    <source>
        <strain evidence="12">RSA 861</strain>
    </source>
</reference>
<organism evidence="12 13">
    <name type="scientific">Tieghemiomyces parasiticus</name>
    <dbReference type="NCBI Taxonomy" id="78921"/>
    <lineage>
        <taxon>Eukaryota</taxon>
        <taxon>Fungi</taxon>
        <taxon>Fungi incertae sedis</taxon>
        <taxon>Zoopagomycota</taxon>
        <taxon>Kickxellomycotina</taxon>
        <taxon>Dimargaritomycetes</taxon>
        <taxon>Dimargaritales</taxon>
        <taxon>Dimargaritaceae</taxon>
        <taxon>Tieghemiomyces</taxon>
    </lineage>
</organism>
<dbReference type="Gene3D" id="1.20.1700.10">
    <property type="entry name" value="AF1104-like"/>
    <property type="match status" value="1"/>
</dbReference>
<dbReference type="SUPFAM" id="SSF53067">
    <property type="entry name" value="Actin-like ATPase domain"/>
    <property type="match status" value="2"/>
</dbReference>
<evidence type="ECO:0000256" key="2">
    <source>
        <dbReference type="ARBA" id="ARBA00001967"/>
    </source>
</evidence>
<dbReference type="FunFam" id="3.30.420.40:FF:000115">
    <property type="entry name" value="Pantothenate kinase PanK"/>
    <property type="match status" value="1"/>
</dbReference>
<evidence type="ECO:0000256" key="8">
    <source>
        <dbReference type="ARBA" id="ARBA00022993"/>
    </source>
</evidence>
<dbReference type="InterPro" id="IPR036075">
    <property type="entry name" value="ARMT-1-like_metal-bd_sf"/>
</dbReference>
<evidence type="ECO:0000256" key="9">
    <source>
        <dbReference type="ARBA" id="ARBA00023211"/>
    </source>
</evidence>
<keyword evidence="8" id="KW-0173">Coenzyme A biosynthesis</keyword>
<keyword evidence="6" id="KW-0378">Hydrolase</keyword>
<dbReference type="InterPro" id="IPR035073">
    <property type="entry name" value="At2g17340_3_helix_bundle"/>
</dbReference>
<evidence type="ECO:0000313" key="12">
    <source>
        <dbReference type="EMBL" id="KAJ1928581.1"/>
    </source>
</evidence>
<dbReference type="PANTHER" id="PTHR12280">
    <property type="entry name" value="PANTOTHENATE KINASE"/>
    <property type="match status" value="1"/>
</dbReference>
<dbReference type="InterPro" id="IPR004567">
    <property type="entry name" value="Type_II_PanK"/>
</dbReference>
<feature type="domain" description="Damage-control phosphatase ARMT1-like metal-binding" evidence="11">
    <location>
        <begin position="533"/>
        <end position="811"/>
    </location>
</feature>
<feature type="compositionally biased region" description="Low complexity" evidence="10">
    <location>
        <begin position="117"/>
        <end position="132"/>
    </location>
</feature>
<dbReference type="Pfam" id="PF03630">
    <property type="entry name" value="Fumble"/>
    <property type="match status" value="1"/>
</dbReference>
<keyword evidence="7" id="KW-0067">ATP-binding</keyword>
<dbReference type="GO" id="GO:0046872">
    <property type="term" value="F:metal ion binding"/>
    <property type="evidence" value="ECO:0007669"/>
    <property type="project" value="UniProtKB-KW"/>
</dbReference>
<protein>
    <recommendedName>
        <fullName evidence="11">Damage-control phosphatase ARMT1-like metal-binding domain-containing protein</fullName>
    </recommendedName>
</protein>